<dbReference type="AlphaFoldDB" id="A2DQJ8"/>
<feature type="repeat" description="ANK" evidence="1">
    <location>
        <begin position="376"/>
        <end position="408"/>
    </location>
</feature>
<dbReference type="PANTHER" id="PTHR24182">
    <property type="entry name" value="ANKYRIN REPEAT AND SOCS BOX CONTAINING 4"/>
    <property type="match status" value="1"/>
</dbReference>
<feature type="repeat" description="ANK" evidence="1">
    <location>
        <begin position="343"/>
        <end position="375"/>
    </location>
</feature>
<accession>A2DQJ8</accession>
<dbReference type="OrthoDB" id="4772757at2759"/>
<dbReference type="RefSeq" id="XP_001329505.1">
    <property type="nucleotide sequence ID" value="XM_001329470.1"/>
</dbReference>
<sequence length="504" mass="57611">MYDQVTDSNKYNELRSICKYYIDSYKALYQLKTNNEEEIKSIYNMIKTELIETNKQLPRNVMNNILHIITFNNRCTKSYLALAKQISDDYHIKEAGNIPLTSSYLFYKEYGINFDMADDYKLLKSEKLEILSEDTIYRAIMNNDKDRFIFFTESEEFDKNQKLESYLYPYSKDGYSLLKLCCYYGAVDCFKLIRTKFNSEITTNCLELSFLGGNPEIISECLKYEVPDEGCIARANISHNIDFITFLMNEFEEDIDLEYCVMHKDLESFLIYFDQTNDVNKCFFYSTAFDIPPLCEYFLLHGANINTEYESGTTAFHQAVIYNSIGTAELLLSYGANIDKADYELTSLHIAILNNSIEMVELLLSHGANVNEKNKTGETPLLKAVFGNKKEIVELLLSHGANVNESDKYGRTVLCSAAEHNCYEIVKLLISYGANVNQSDKAGCTALYHAAKQNCYEIVELLINSGANINQKNNFGRTALCSAVYHNCKETVKLLLSNGGKLTD</sequence>
<evidence type="ECO:0000313" key="4">
    <source>
        <dbReference type="Proteomes" id="UP000001542"/>
    </source>
</evidence>
<dbReference type="eggNOG" id="KOG0504">
    <property type="taxonomic scope" value="Eukaryota"/>
</dbReference>
<dbReference type="Pfam" id="PF13637">
    <property type="entry name" value="Ank_4"/>
    <property type="match status" value="2"/>
</dbReference>
<dbReference type="PROSITE" id="PS50088">
    <property type="entry name" value="ANK_REPEAT"/>
    <property type="match status" value="5"/>
</dbReference>
<dbReference type="Pfam" id="PF11929">
    <property type="entry name" value="DUF3447"/>
    <property type="match status" value="1"/>
</dbReference>
<dbReference type="InterPro" id="IPR020683">
    <property type="entry name" value="DUF3447"/>
</dbReference>
<evidence type="ECO:0000256" key="1">
    <source>
        <dbReference type="PROSITE-ProRule" id="PRU00023"/>
    </source>
</evidence>
<dbReference type="PRINTS" id="PR01415">
    <property type="entry name" value="ANKYRIN"/>
</dbReference>
<reference evidence="3" key="1">
    <citation type="submission" date="2006-10" db="EMBL/GenBank/DDBJ databases">
        <authorList>
            <person name="Amadeo P."/>
            <person name="Zhao Q."/>
            <person name="Wortman J."/>
            <person name="Fraser-Liggett C."/>
            <person name="Carlton J."/>
        </authorList>
    </citation>
    <scope>NUCLEOTIDE SEQUENCE</scope>
    <source>
        <strain evidence="3">G3</strain>
    </source>
</reference>
<dbReference type="InterPro" id="IPR002110">
    <property type="entry name" value="Ankyrin_rpt"/>
</dbReference>
<name>A2DQJ8_TRIV3</name>
<feature type="repeat" description="ANK" evidence="1">
    <location>
        <begin position="311"/>
        <end position="343"/>
    </location>
</feature>
<dbReference type="InterPro" id="IPR036770">
    <property type="entry name" value="Ankyrin_rpt-contain_sf"/>
</dbReference>
<gene>
    <name evidence="3" type="ORF">TVAG_266450</name>
</gene>
<keyword evidence="4" id="KW-1185">Reference proteome</keyword>
<dbReference type="SMR" id="A2DQJ8"/>
<reference evidence="3" key="2">
    <citation type="journal article" date="2007" name="Science">
        <title>Draft genome sequence of the sexually transmitted pathogen Trichomonas vaginalis.</title>
        <authorList>
            <person name="Carlton J.M."/>
            <person name="Hirt R.P."/>
            <person name="Silva J.C."/>
            <person name="Delcher A.L."/>
            <person name="Schatz M."/>
            <person name="Zhao Q."/>
            <person name="Wortman J.R."/>
            <person name="Bidwell S.L."/>
            <person name="Alsmark U.C.M."/>
            <person name="Besteiro S."/>
            <person name="Sicheritz-Ponten T."/>
            <person name="Noel C.J."/>
            <person name="Dacks J.B."/>
            <person name="Foster P.G."/>
            <person name="Simillion C."/>
            <person name="Van de Peer Y."/>
            <person name="Miranda-Saavedra D."/>
            <person name="Barton G.J."/>
            <person name="Westrop G.D."/>
            <person name="Mueller S."/>
            <person name="Dessi D."/>
            <person name="Fiori P.L."/>
            <person name="Ren Q."/>
            <person name="Paulsen I."/>
            <person name="Zhang H."/>
            <person name="Bastida-Corcuera F.D."/>
            <person name="Simoes-Barbosa A."/>
            <person name="Brown M.T."/>
            <person name="Hayes R.D."/>
            <person name="Mukherjee M."/>
            <person name="Okumura C.Y."/>
            <person name="Schneider R."/>
            <person name="Smith A.J."/>
            <person name="Vanacova S."/>
            <person name="Villalvazo M."/>
            <person name="Haas B.J."/>
            <person name="Pertea M."/>
            <person name="Feldblyum T.V."/>
            <person name="Utterback T.R."/>
            <person name="Shu C.L."/>
            <person name="Osoegawa K."/>
            <person name="de Jong P.J."/>
            <person name="Hrdy I."/>
            <person name="Horvathova L."/>
            <person name="Zubacova Z."/>
            <person name="Dolezal P."/>
            <person name="Malik S.B."/>
            <person name="Logsdon J.M. Jr."/>
            <person name="Henze K."/>
            <person name="Gupta A."/>
            <person name="Wang C.C."/>
            <person name="Dunne R.L."/>
            <person name="Upcroft J.A."/>
            <person name="Upcroft P."/>
            <person name="White O."/>
            <person name="Salzberg S.L."/>
            <person name="Tang P."/>
            <person name="Chiu C.-H."/>
            <person name="Lee Y.-S."/>
            <person name="Embley T.M."/>
            <person name="Coombs G.H."/>
            <person name="Mottram J.C."/>
            <person name="Tachezy J."/>
            <person name="Fraser-Liggett C.M."/>
            <person name="Johnson P.J."/>
        </authorList>
    </citation>
    <scope>NUCLEOTIDE SEQUENCE [LARGE SCALE GENOMIC DNA]</scope>
    <source>
        <strain evidence="3">G3</strain>
    </source>
</reference>
<dbReference type="Proteomes" id="UP000001542">
    <property type="component" value="Unassembled WGS sequence"/>
</dbReference>
<evidence type="ECO:0000259" key="2">
    <source>
        <dbReference type="Pfam" id="PF11929"/>
    </source>
</evidence>
<feature type="repeat" description="ANK" evidence="1">
    <location>
        <begin position="409"/>
        <end position="441"/>
    </location>
</feature>
<dbReference type="Pfam" id="PF12796">
    <property type="entry name" value="Ank_2"/>
    <property type="match status" value="1"/>
</dbReference>
<dbReference type="Gene3D" id="1.25.40.20">
    <property type="entry name" value="Ankyrin repeat-containing domain"/>
    <property type="match status" value="1"/>
</dbReference>
<dbReference type="InParanoid" id="A2DQJ8"/>
<organism evidence="3 4">
    <name type="scientific">Trichomonas vaginalis (strain ATCC PRA-98 / G3)</name>
    <dbReference type="NCBI Taxonomy" id="412133"/>
    <lineage>
        <taxon>Eukaryota</taxon>
        <taxon>Metamonada</taxon>
        <taxon>Parabasalia</taxon>
        <taxon>Trichomonadida</taxon>
        <taxon>Trichomonadidae</taxon>
        <taxon>Trichomonas</taxon>
    </lineage>
</organism>
<dbReference type="KEGG" id="tva:4775299"/>
<proteinExistence type="predicted"/>
<dbReference type="SMART" id="SM00248">
    <property type="entry name" value="ANK"/>
    <property type="match status" value="7"/>
</dbReference>
<protein>
    <submittedName>
        <fullName evidence="3">Ankyrin repeat protein, putative</fullName>
    </submittedName>
</protein>
<keyword evidence="1" id="KW-0040">ANK repeat</keyword>
<dbReference type="EMBL" id="DS113232">
    <property type="protein sequence ID" value="EAY17282.1"/>
    <property type="molecule type" value="Genomic_DNA"/>
</dbReference>
<feature type="domain" description="DUF3447" evidence="2">
    <location>
        <begin position="197"/>
        <end position="272"/>
    </location>
</feature>
<dbReference type="VEuPathDB" id="TrichDB:TVAG_266450"/>
<dbReference type="STRING" id="5722.A2DQJ8"/>
<evidence type="ECO:0000313" key="3">
    <source>
        <dbReference type="EMBL" id="EAY17282.1"/>
    </source>
</evidence>
<dbReference type="VEuPathDB" id="TrichDB:TVAGG3_0591210"/>
<feature type="repeat" description="ANK" evidence="1">
    <location>
        <begin position="442"/>
        <end position="474"/>
    </location>
</feature>
<dbReference type="PROSITE" id="PS50297">
    <property type="entry name" value="ANK_REP_REGION"/>
    <property type="match status" value="5"/>
</dbReference>
<dbReference type="PANTHER" id="PTHR24182:SF13">
    <property type="entry name" value="LD18443P"/>
    <property type="match status" value="1"/>
</dbReference>
<dbReference type="SUPFAM" id="SSF48403">
    <property type="entry name" value="Ankyrin repeat"/>
    <property type="match status" value="2"/>
</dbReference>